<dbReference type="HOGENOM" id="CLU_1297989_0_0_9"/>
<dbReference type="EMBL" id="BA000058">
    <property type="protein sequence ID" value="BAO04817.1"/>
    <property type="molecule type" value="Genomic_DNA"/>
</dbReference>
<dbReference type="AlphaFoldDB" id="A0A060N4T8"/>
<sequence length="212" mass="24446">MLPTKRIKVCSVIDCDVSNNRNHIEKQVIKNIMNEISNAISELEFKSEIGCQITLRPIDWSKYPDRIKSERCEITALIDYVPDGGAHDKKIFSDNTKDEIDKFRISSKAIKEIIEIDNLITEIELISNTKERLNLKQFNKQGLIYLKSLLLQGEDYNIALKSVSEYQKNYIKTLQSLPISQDMFNFYLKLTNNNIKDAEELIMINNVKGGIV</sequence>
<dbReference type="RefSeq" id="WP_030031880.1">
    <property type="nucleotide sequence ID" value="NZ_BA000058.1"/>
</dbReference>
<dbReference type="Proteomes" id="UP000054164">
    <property type="component" value="Unassembled WGS sequence"/>
</dbReference>
<organism evidence="1">
    <name type="scientific">Clostridium botulinum B str. Osaka05</name>
    <dbReference type="NCBI Taxonomy" id="1407017"/>
    <lineage>
        <taxon>Bacteria</taxon>
        <taxon>Bacillati</taxon>
        <taxon>Bacillota</taxon>
        <taxon>Clostridia</taxon>
        <taxon>Eubacteriales</taxon>
        <taxon>Clostridiaceae</taxon>
        <taxon>Clostridium</taxon>
    </lineage>
</organism>
<protein>
    <submittedName>
        <fullName evidence="1">Uncharacterized protein</fullName>
    </submittedName>
</protein>
<evidence type="ECO:0000313" key="1">
    <source>
        <dbReference type="EMBL" id="BAO04817.1"/>
    </source>
</evidence>
<reference evidence="1" key="1">
    <citation type="submission" date="2013-10" db="EMBL/GenBank/DDBJ databases">
        <title>Draft genome sequence of Clostridium botulinum type B strain Osaka05.</title>
        <authorList>
            <person name="Sakaguchi Y."/>
            <person name="Hosomi K."/>
            <person name="Uchiyama J."/>
            <person name="Ogura Y."/>
            <person name="Sakaguchi M."/>
            <person name="Kohda T."/>
            <person name="Mukamoto M."/>
            <person name="Misawa N."/>
            <person name="Matsuzaki S."/>
            <person name="Hayashi T."/>
            <person name="Kozaki S."/>
        </authorList>
    </citation>
    <scope>NUCLEOTIDE SEQUENCE</scope>
    <source>
        <strain evidence="1">Osaka05</strain>
    </source>
</reference>
<gene>
    <name evidence="1" type="ORF">CBO05P1_098</name>
</gene>
<accession>A0A060N4T8</accession>
<name>A0A060N4T8_CLOBO</name>
<proteinExistence type="predicted"/>